<evidence type="ECO:0000313" key="1">
    <source>
        <dbReference type="EMBL" id="GFT78308.1"/>
    </source>
</evidence>
<protein>
    <submittedName>
        <fullName evidence="1">Uncharacterized protein</fullName>
    </submittedName>
</protein>
<gene>
    <name evidence="1" type="ORF">NPIL_104061</name>
</gene>
<proteinExistence type="predicted"/>
<accession>A0A8X6PP04</accession>
<sequence>MLGLLVTEFEPHLDADVLAVISLSSTPYHGTILRLSFIRSVSSKYQLCPSTKAQNDDMSYMTSNRAALSNPAVKISNYVTSDVRILIPPMSAVRHKRSYCVFHPTGPVKTSRSDEWKIDD</sequence>
<dbReference type="AlphaFoldDB" id="A0A8X6PP04"/>
<keyword evidence="2" id="KW-1185">Reference proteome</keyword>
<comment type="caution">
    <text evidence="1">The sequence shown here is derived from an EMBL/GenBank/DDBJ whole genome shotgun (WGS) entry which is preliminary data.</text>
</comment>
<dbReference type="Proteomes" id="UP000887013">
    <property type="component" value="Unassembled WGS sequence"/>
</dbReference>
<name>A0A8X6PP04_NEPPI</name>
<organism evidence="1 2">
    <name type="scientific">Nephila pilipes</name>
    <name type="common">Giant wood spider</name>
    <name type="synonym">Nephila maculata</name>
    <dbReference type="NCBI Taxonomy" id="299642"/>
    <lineage>
        <taxon>Eukaryota</taxon>
        <taxon>Metazoa</taxon>
        <taxon>Ecdysozoa</taxon>
        <taxon>Arthropoda</taxon>
        <taxon>Chelicerata</taxon>
        <taxon>Arachnida</taxon>
        <taxon>Araneae</taxon>
        <taxon>Araneomorphae</taxon>
        <taxon>Entelegynae</taxon>
        <taxon>Araneoidea</taxon>
        <taxon>Nephilidae</taxon>
        <taxon>Nephila</taxon>
    </lineage>
</organism>
<evidence type="ECO:0000313" key="2">
    <source>
        <dbReference type="Proteomes" id="UP000887013"/>
    </source>
</evidence>
<dbReference type="EMBL" id="BMAW01071499">
    <property type="protein sequence ID" value="GFT78308.1"/>
    <property type="molecule type" value="Genomic_DNA"/>
</dbReference>
<reference evidence="1" key="1">
    <citation type="submission" date="2020-08" db="EMBL/GenBank/DDBJ databases">
        <title>Multicomponent nature underlies the extraordinary mechanical properties of spider dragline silk.</title>
        <authorList>
            <person name="Kono N."/>
            <person name="Nakamura H."/>
            <person name="Mori M."/>
            <person name="Yoshida Y."/>
            <person name="Ohtoshi R."/>
            <person name="Malay A.D."/>
            <person name="Moran D.A.P."/>
            <person name="Tomita M."/>
            <person name="Numata K."/>
            <person name="Arakawa K."/>
        </authorList>
    </citation>
    <scope>NUCLEOTIDE SEQUENCE</scope>
</reference>